<evidence type="ECO:0000256" key="1">
    <source>
        <dbReference type="SAM" id="MobiDB-lite"/>
    </source>
</evidence>
<evidence type="ECO:0000313" key="2">
    <source>
        <dbReference type="EMBL" id="BBN70311.1"/>
    </source>
</evidence>
<dbReference type="AlphaFoldDB" id="A0A5H2Y4Y8"/>
<proteinExistence type="predicted"/>
<name>A0A5H2Y4Y8_PRUDU</name>
<protein>
    <submittedName>
        <fullName evidence="2">NAC domain containing protein 50</fullName>
    </submittedName>
</protein>
<gene>
    <name evidence="2" type="ORF">Prudu_1457S000200</name>
</gene>
<sequence length="63" mass="6662">MMKMVSSTFSSGLRREPIRPFLSGWLGSRGTNSTSSSGFQPFSGESSGGFPRLDFGSLIAIVG</sequence>
<organism evidence="2">
    <name type="scientific">Prunus dulcis</name>
    <name type="common">Almond</name>
    <name type="synonym">Amygdalus dulcis</name>
    <dbReference type="NCBI Taxonomy" id="3755"/>
    <lineage>
        <taxon>Eukaryota</taxon>
        <taxon>Viridiplantae</taxon>
        <taxon>Streptophyta</taxon>
        <taxon>Embryophyta</taxon>
        <taxon>Tracheophyta</taxon>
        <taxon>Spermatophyta</taxon>
        <taxon>Magnoliopsida</taxon>
        <taxon>eudicotyledons</taxon>
        <taxon>Gunneridae</taxon>
        <taxon>Pentapetalae</taxon>
        <taxon>rosids</taxon>
        <taxon>fabids</taxon>
        <taxon>Rosales</taxon>
        <taxon>Rosaceae</taxon>
        <taxon>Amygdaloideae</taxon>
        <taxon>Amygdaleae</taxon>
        <taxon>Prunus</taxon>
    </lineage>
</organism>
<reference evidence="2" key="1">
    <citation type="journal article" date="2019" name="Science">
        <title>Mutation of a bHLH transcription factor allowed almond domestication.</title>
        <authorList>
            <person name="Sanchez-Perez R."/>
            <person name="Pavan S."/>
            <person name="Mazzeo R."/>
            <person name="Moldovan C."/>
            <person name="Aiese Cigliano R."/>
            <person name="Del Cueto J."/>
            <person name="Ricciardi F."/>
            <person name="Lotti C."/>
            <person name="Ricciardi L."/>
            <person name="Dicenta F."/>
            <person name="Lopez-Marques R.L."/>
            <person name="Lindberg Moller B."/>
        </authorList>
    </citation>
    <scope>NUCLEOTIDE SEQUENCE</scope>
</reference>
<feature type="region of interest" description="Disordered" evidence="1">
    <location>
        <begin position="30"/>
        <end position="49"/>
    </location>
</feature>
<accession>A0A5H2Y4Y8</accession>
<dbReference type="EMBL" id="AP021794">
    <property type="protein sequence ID" value="BBN70311.1"/>
    <property type="molecule type" value="Genomic_DNA"/>
</dbReference>